<comment type="caution">
    <text evidence="2">The sequence shown here is derived from an EMBL/GenBank/DDBJ whole genome shotgun (WGS) entry which is preliminary data.</text>
</comment>
<accession>A0A212ENK3</accession>
<feature type="region of interest" description="Disordered" evidence="1">
    <location>
        <begin position="92"/>
        <end position="111"/>
    </location>
</feature>
<gene>
    <name evidence="2" type="ORF">KGM_202293</name>
</gene>
<dbReference type="InParanoid" id="A0A212ENK3"/>
<sequence>MDYQNREKRDEEIAQYERERRHAASEAMSILAEATGCDATLSNADILATALAQLQRASERDPEDDIAHIRRCNEKLLLQVEILEERLSNWEEPENNTDAHDNEEITVSERKRKGDFDENKISKMKKCKSEENILNTSLNSDIIDSDTLEMFCSPSDLNIIESVCSEWVNEETDSDNKDDLGTLDSFIN</sequence>
<evidence type="ECO:0000313" key="3">
    <source>
        <dbReference type="Proteomes" id="UP000007151"/>
    </source>
</evidence>
<proteinExistence type="predicted"/>
<reference evidence="2 3" key="1">
    <citation type="journal article" date="2011" name="Cell">
        <title>The monarch butterfly genome yields insights into long-distance migration.</title>
        <authorList>
            <person name="Zhan S."/>
            <person name="Merlin C."/>
            <person name="Boore J.L."/>
            <person name="Reppert S.M."/>
        </authorList>
    </citation>
    <scope>NUCLEOTIDE SEQUENCE [LARGE SCALE GENOMIC DNA]</scope>
    <source>
        <strain evidence="2">F-2</strain>
    </source>
</reference>
<protein>
    <submittedName>
        <fullName evidence="2">Uncharacterized protein</fullName>
    </submittedName>
</protein>
<dbReference type="AlphaFoldDB" id="A0A212ENK3"/>
<name>A0A212ENK3_DANPL</name>
<dbReference type="EMBL" id="AGBW02013634">
    <property type="protein sequence ID" value="OWR43056.1"/>
    <property type="molecule type" value="Genomic_DNA"/>
</dbReference>
<dbReference type="Proteomes" id="UP000007151">
    <property type="component" value="Unassembled WGS sequence"/>
</dbReference>
<keyword evidence="3" id="KW-1185">Reference proteome</keyword>
<evidence type="ECO:0000313" key="2">
    <source>
        <dbReference type="EMBL" id="OWR43056.1"/>
    </source>
</evidence>
<feature type="compositionally biased region" description="Basic and acidic residues" evidence="1">
    <location>
        <begin position="97"/>
        <end position="111"/>
    </location>
</feature>
<organism evidence="2 3">
    <name type="scientific">Danaus plexippus plexippus</name>
    <dbReference type="NCBI Taxonomy" id="278856"/>
    <lineage>
        <taxon>Eukaryota</taxon>
        <taxon>Metazoa</taxon>
        <taxon>Ecdysozoa</taxon>
        <taxon>Arthropoda</taxon>
        <taxon>Hexapoda</taxon>
        <taxon>Insecta</taxon>
        <taxon>Pterygota</taxon>
        <taxon>Neoptera</taxon>
        <taxon>Endopterygota</taxon>
        <taxon>Lepidoptera</taxon>
        <taxon>Glossata</taxon>
        <taxon>Ditrysia</taxon>
        <taxon>Papilionoidea</taxon>
        <taxon>Nymphalidae</taxon>
        <taxon>Danainae</taxon>
        <taxon>Danaini</taxon>
        <taxon>Danaina</taxon>
        <taxon>Danaus</taxon>
        <taxon>Danaus</taxon>
    </lineage>
</organism>
<dbReference type="KEGG" id="dpl:KGM_202293"/>
<evidence type="ECO:0000256" key="1">
    <source>
        <dbReference type="SAM" id="MobiDB-lite"/>
    </source>
</evidence>